<dbReference type="SUPFAM" id="SSF55120">
    <property type="entry name" value="Pseudouridine synthase"/>
    <property type="match status" value="1"/>
</dbReference>
<organism evidence="3 4">
    <name type="scientific">Candidatus Ornithospirochaeta avicola</name>
    <dbReference type="NCBI Taxonomy" id="2840896"/>
    <lineage>
        <taxon>Bacteria</taxon>
        <taxon>Pseudomonadati</taxon>
        <taxon>Spirochaetota</taxon>
        <taxon>Spirochaetia</taxon>
        <taxon>Spirochaetales</taxon>
        <taxon>Spirochaetaceae</taxon>
        <taxon>Spirochaetaceae incertae sedis</taxon>
        <taxon>Candidatus Ornithospirochaeta</taxon>
    </lineage>
</organism>
<dbReference type="PROSITE" id="PS01129">
    <property type="entry name" value="PSI_RLU"/>
    <property type="match status" value="1"/>
</dbReference>
<dbReference type="Pfam" id="PF00849">
    <property type="entry name" value="PseudoU_synth_2"/>
    <property type="match status" value="1"/>
</dbReference>
<sequence length="221" mass="25126">MHAVTIDVIKENKDYLAVYKSGNVKTVPLKSQRDEEESLLFLLSQHYPEILSVNGKNPWEGGVIHRLDTLTSGLVLVARNDSFYKKIIEEQKKGCFIKRYVAKLSESSETEGFESFPYTLKKGETISSYFRAYGRGRKAVRPVLIKKNRDTDVLYETEILSLTGDEIIVEIKRGFRHQIRSHLAWSGRAIVGDALYGGDECDHLQLCCYEISFLGETISLP</sequence>
<proteinExistence type="inferred from homology"/>
<feature type="domain" description="Pseudouridine synthase RsuA/RluA-like" evidence="2">
    <location>
        <begin position="14"/>
        <end position="184"/>
    </location>
</feature>
<accession>A0A9D1TP25</accession>
<dbReference type="GO" id="GO:0009982">
    <property type="term" value="F:pseudouridine synthase activity"/>
    <property type="evidence" value="ECO:0007669"/>
    <property type="project" value="InterPro"/>
</dbReference>
<dbReference type="PANTHER" id="PTHR21600">
    <property type="entry name" value="MITOCHONDRIAL RNA PSEUDOURIDINE SYNTHASE"/>
    <property type="match status" value="1"/>
</dbReference>
<dbReference type="Proteomes" id="UP000823936">
    <property type="component" value="Unassembled WGS sequence"/>
</dbReference>
<comment type="similarity">
    <text evidence="1">Belongs to the pseudouridine synthase RluA family.</text>
</comment>
<dbReference type="EMBL" id="DXHU01000017">
    <property type="protein sequence ID" value="HIV99015.1"/>
    <property type="molecule type" value="Genomic_DNA"/>
</dbReference>
<name>A0A9D1TP25_9SPIO</name>
<protein>
    <submittedName>
        <fullName evidence="3">RNA pseudouridine synthase</fullName>
    </submittedName>
</protein>
<dbReference type="InterPro" id="IPR050188">
    <property type="entry name" value="RluA_PseudoU_synthase"/>
</dbReference>
<dbReference type="GO" id="GO:0000455">
    <property type="term" value="P:enzyme-directed rRNA pseudouridine synthesis"/>
    <property type="evidence" value="ECO:0007669"/>
    <property type="project" value="TreeGrafter"/>
</dbReference>
<reference evidence="3" key="2">
    <citation type="submission" date="2021-04" db="EMBL/GenBank/DDBJ databases">
        <authorList>
            <person name="Gilroy R."/>
        </authorList>
    </citation>
    <scope>NUCLEOTIDE SEQUENCE</scope>
    <source>
        <strain evidence="3">Gambia11-129</strain>
    </source>
</reference>
<evidence type="ECO:0000259" key="2">
    <source>
        <dbReference type="Pfam" id="PF00849"/>
    </source>
</evidence>
<dbReference type="InterPro" id="IPR006145">
    <property type="entry name" value="PsdUridine_synth_RsuA/RluA"/>
</dbReference>
<comment type="caution">
    <text evidence="3">The sequence shown here is derived from an EMBL/GenBank/DDBJ whole genome shotgun (WGS) entry which is preliminary data.</text>
</comment>
<dbReference type="PANTHER" id="PTHR21600:SF87">
    <property type="entry name" value="RNA PSEUDOURIDYLATE SYNTHASE DOMAIN-CONTAINING PROTEIN 1"/>
    <property type="match status" value="1"/>
</dbReference>
<dbReference type="InterPro" id="IPR020103">
    <property type="entry name" value="PsdUridine_synth_cat_dom_sf"/>
</dbReference>
<dbReference type="CDD" id="cd02869">
    <property type="entry name" value="PseudoU_synth_RluA_like"/>
    <property type="match status" value="1"/>
</dbReference>
<evidence type="ECO:0000256" key="1">
    <source>
        <dbReference type="ARBA" id="ARBA00010876"/>
    </source>
</evidence>
<dbReference type="InterPro" id="IPR006224">
    <property type="entry name" value="PsdUridine_synth_RluA-like_CS"/>
</dbReference>
<reference evidence="3" key="1">
    <citation type="journal article" date="2021" name="PeerJ">
        <title>Extensive microbial diversity within the chicken gut microbiome revealed by metagenomics and culture.</title>
        <authorList>
            <person name="Gilroy R."/>
            <person name="Ravi A."/>
            <person name="Getino M."/>
            <person name="Pursley I."/>
            <person name="Horton D.L."/>
            <person name="Alikhan N.F."/>
            <person name="Baker D."/>
            <person name="Gharbi K."/>
            <person name="Hall N."/>
            <person name="Watson M."/>
            <person name="Adriaenssens E.M."/>
            <person name="Foster-Nyarko E."/>
            <person name="Jarju S."/>
            <person name="Secka A."/>
            <person name="Antonio M."/>
            <person name="Oren A."/>
            <person name="Chaudhuri R.R."/>
            <person name="La Ragione R."/>
            <person name="Hildebrand F."/>
            <person name="Pallen M.J."/>
        </authorList>
    </citation>
    <scope>NUCLEOTIDE SEQUENCE</scope>
    <source>
        <strain evidence="3">Gambia11-129</strain>
    </source>
</reference>
<dbReference type="GO" id="GO:0003723">
    <property type="term" value="F:RNA binding"/>
    <property type="evidence" value="ECO:0007669"/>
    <property type="project" value="InterPro"/>
</dbReference>
<dbReference type="Gene3D" id="3.30.2350.10">
    <property type="entry name" value="Pseudouridine synthase"/>
    <property type="match status" value="1"/>
</dbReference>
<evidence type="ECO:0000313" key="4">
    <source>
        <dbReference type="Proteomes" id="UP000823936"/>
    </source>
</evidence>
<dbReference type="AlphaFoldDB" id="A0A9D1TP25"/>
<evidence type="ECO:0000313" key="3">
    <source>
        <dbReference type="EMBL" id="HIV99015.1"/>
    </source>
</evidence>
<dbReference type="GO" id="GO:0140098">
    <property type="term" value="F:catalytic activity, acting on RNA"/>
    <property type="evidence" value="ECO:0007669"/>
    <property type="project" value="UniProtKB-ARBA"/>
</dbReference>
<gene>
    <name evidence="3" type="ORF">IAB12_04485</name>
</gene>